<comment type="caution">
    <text evidence="3">The sequence shown here is derived from an EMBL/GenBank/DDBJ whole genome shotgun (WGS) entry which is preliminary data.</text>
</comment>
<dbReference type="NCBIfam" id="TIGR00573">
    <property type="entry name" value="dnaq"/>
    <property type="match status" value="1"/>
</dbReference>
<dbReference type="Gene3D" id="4.10.860.10">
    <property type="entry name" value="UVR domain"/>
    <property type="match status" value="1"/>
</dbReference>
<dbReference type="Gene3D" id="1.20.5.140">
    <property type="match status" value="1"/>
</dbReference>
<dbReference type="SUPFAM" id="SSF53098">
    <property type="entry name" value="Ribonuclease H-like"/>
    <property type="match status" value="1"/>
</dbReference>
<protein>
    <recommendedName>
        <fullName evidence="5">UvrABC system protein C</fullName>
    </recommendedName>
</protein>
<dbReference type="InterPro" id="IPR035901">
    <property type="entry name" value="GIY-YIG_endonuc_sf"/>
</dbReference>
<name>A0ABQ6FSH8_9CHLR</name>
<dbReference type="InterPro" id="IPR012337">
    <property type="entry name" value="RNaseH-like_sf"/>
</dbReference>
<evidence type="ECO:0000259" key="2">
    <source>
        <dbReference type="PROSITE" id="PS50164"/>
    </source>
</evidence>
<dbReference type="InterPro" id="IPR013520">
    <property type="entry name" value="Ribonucl_H"/>
</dbReference>
<accession>A0ABQ6FSH8</accession>
<organism evidence="3 4">
    <name type="scientific">Dictyobacter halimunensis</name>
    <dbReference type="NCBI Taxonomy" id="3026934"/>
    <lineage>
        <taxon>Bacteria</taxon>
        <taxon>Bacillati</taxon>
        <taxon>Chloroflexota</taxon>
        <taxon>Ktedonobacteria</taxon>
        <taxon>Ktedonobacterales</taxon>
        <taxon>Dictyobacteraceae</taxon>
        <taxon>Dictyobacter</taxon>
    </lineage>
</organism>
<dbReference type="InterPro" id="IPR036397">
    <property type="entry name" value="RNaseH_sf"/>
</dbReference>
<dbReference type="Pfam" id="PF01541">
    <property type="entry name" value="GIY-YIG"/>
    <property type="match status" value="1"/>
</dbReference>
<dbReference type="EMBL" id="BSRI01000002">
    <property type="protein sequence ID" value="GLV56717.1"/>
    <property type="molecule type" value="Genomic_DNA"/>
</dbReference>
<dbReference type="SUPFAM" id="SSF46600">
    <property type="entry name" value="C-terminal UvrC-binding domain of UvrB"/>
    <property type="match status" value="1"/>
</dbReference>
<gene>
    <name evidence="3" type="ORF">KDH_35560</name>
</gene>
<evidence type="ECO:0000259" key="1">
    <source>
        <dbReference type="PROSITE" id="PS50151"/>
    </source>
</evidence>
<proteinExistence type="predicted"/>
<dbReference type="InterPro" id="IPR050066">
    <property type="entry name" value="UvrABC_protein_C"/>
</dbReference>
<dbReference type="RefSeq" id="WP_338252246.1">
    <property type="nucleotide sequence ID" value="NZ_BSRI01000002.1"/>
</dbReference>
<dbReference type="InterPro" id="IPR006054">
    <property type="entry name" value="DnaQ"/>
</dbReference>
<evidence type="ECO:0000313" key="4">
    <source>
        <dbReference type="Proteomes" id="UP001344906"/>
    </source>
</evidence>
<dbReference type="PANTHER" id="PTHR30562:SF1">
    <property type="entry name" value="UVRABC SYSTEM PROTEIN C"/>
    <property type="match status" value="1"/>
</dbReference>
<feature type="domain" description="UVR" evidence="1">
    <location>
        <begin position="516"/>
        <end position="551"/>
    </location>
</feature>
<sequence length="701" mass="78853">MVQEGESGSPQRSVLLRRAYDLLEVLGQPTGEDLLIQQLFGAQGNVAFWTVLLRQALRSSDLFEEQGDPATGVALCWSLRAWRSTQQALDTVEFVVIDTETTGLRPGSDRVIEVAAVRVGHGQILGSYHSLINPRRRIPPFIERFTGITQSMINEAPTADQVLPELLAFIDGAPLVGHNLGFDLNFLNFEARLLDLSFPIDGFDTIPLARRFLPALKRFKLDMVAAHLNIETRHRHRAFGDAEVTAEVFLRILSLACKEGILTLGHLRRRLQLPVTWSGDITQVHSKKEEAQWRADGSLSPTAAASARPNGALFLNPAWKRTFPTKPGVYLMKDEHGQVIYVGKAKCLKDRLSSYYSQPLGYTRKMDGLLQNVKEIETRVLGSELEALLVESRLIKELQPAYNVQLRNYELYPFIKIDVHHTFPRVYATREVAADGARYFGPFRSRRMVDLTIELLQKIFPLRTCTRSLPPAAKASDPCLRFHLGRCSAPCRGDGDVEAYQRIIQQVCAFLGGESEDLLERLRRQMLEAAQQLNFERAAWLRDAIRSADEVLIGQRLITGAVEANNLFIVYPSSQEGCNEIFFIRHGRLIEQCCISHEAEQMRVAIDRLLQRAVALGEPPAVVGKAEVDQINIISRWLHHHSNDRAFFPFQHALSSPEEKSTLVQRIWHEVDAARALTLTVESNEAEMLIAGTTPSEYDAL</sequence>
<evidence type="ECO:0000313" key="3">
    <source>
        <dbReference type="EMBL" id="GLV56717.1"/>
    </source>
</evidence>
<dbReference type="Pfam" id="PF02151">
    <property type="entry name" value="UVR"/>
    <property type="match status" value="1"/>
</dbReference>
<dbReference type="SMART" id="SM00479">
    <property type="entry name" value="EXOIII"/>
    <property type="match status" value="1"/>
</dbReference>
<dbReference type="Proteomes" id="UP001344906">
    <property type="component" value="Unassembled WGS sequence"/>
</dbReference>
<dbReference type="InterPro" id="IPR047296">
    <property type="entry name" value="GIY-YIG_UvrC_Cho"/>
</dbReference>
<dbReference type="InterPro" id="IPR001943">
    <property type="entry name" value="UVR_dom"/>
</dbReference>
<feature type="domain" description="GIY-YIG" evidence="2">
    <location>
        <begin position="325"/>
        <end position="404"/>
    </location>
</feature>
<dbReference type="SUPFAM" id="SSF82771">
    <property type="entry name" value="GIY-YIG endonuclease"/>
    <property type="match status" value="1"/>
</dbReference>
<reference evidence="3 4" key="1">
    <citation type="submission" date="2023-02" db="EMBL/GenBank/DDBJ databases">
        <title>Dictyobacter halimunensis sp. nov., a new member of the class Ktedonobacteria from forest soil in a geothermal area.</title>
        <authorList>
            <person name="Rachmania M.K."/>
            <person name="Ningsih F."/>
            <person name="Sakai Y."/>
            <person name="Yabe S."/>
            <person name="Yokota A."/>
            <person name="Sjamsuridzal W."/>
        </authorList>
    </citation>
    <scope>NUCLEOTIDE SEQUENCE [LARGE SCALE GENOMIC DNA]</scope>
    <source>
        <strain evidence="3 4">S3.2.2.5</strain>
    </source>
</reference>
<dbReference type="Pfam" id="PF00929">
    <property type="entry name" value="RNase_T"/>
    <property type="match status" value="1"/>
</dbReference>
<dbReference type="SMART" id="SM00465">
    <property type="entry name" value="GIYc"/>
    <property type="match status" value="1"/>
</dbReference>
<dbReference type="PROSITE" id="PS50164">
    <property type="entry name" value="GIY_YIG"/>
    <property type="match status" value="1"/>
</dbReference>
<dbReference type="PANTHER" id="PTHR30562">
    <property type="entry name" value="UVRC/OXIDOREDUCTASE"/>
    <property type="match status" value="1"/>
</dbReference>
<dbReference type="Gene3D" id="3.30.420.10">
    <property type="entry name" value="Ribonuclease H-like superfamily/Ribonuclease H"/>
    <property type="match status" value="1"/>
</dbReference>
<evidence type="ECO:0008006" key="5">
    <source>
        <dbReference type="Google" id="ProtNLM"/>
    </source>
</evidence>
<dbReference type="CDD" id="cd06127">
    <property type="entry name" value="DEDDh"/>
    <property type="match status" value="1"/>
</dbReference>
<dbReference type="CDD" id="cd10434">
    <property type="entry name" value="GIY-YIG_UvrC_Cho"/>
    <property type="match status" value="1"/>
</dbReference>
<keyword evidence="4" id="KW-1185">Reference proteome</keyword>
<dbReference type="InterPro" id="IPR000305">
    <property type="entry name" value="GIY-YIG_endonuc"/>
</dbReference>
<dbReference type="Gene3D" id="3.40.1440.10">
    <property type="entry name" value="GIY-YIG endonuclease"/>
    <property type="match status" value="1"/>
</dbReference>
<dbReference type="PROSITE" id="PS50151">
    <property type="entry name" value="UVR"/>
    <property type="match status" value="1"/>
</dbReference>
<dbReference type="InterPro" id="IPR036876">
    <property type="entry name" value="UVR_dom_sf"/>
</dbReference>